<evidence type="ECO:0000313" key="3">
    <source>
        <dbReference type="EMBL" id="PIS51704.1"/>
    </source>
</evidence>
<dbReference type="EMBL" id="PEKT02000007">
    <property type="protein sequence ID" value="PIS51704.1"/>
    <property type="molecule type" value="Genomic_DNA"/>
</dbReference>
<dbReference type="PROSITE" id="PS50048">
    <property type="entry name" value="ZN2_CY6_FUNGAL_2"/>
    <property type="match status" value="1"/>
</dbReference>
<dbReference type="VEuPathDB" id="FungiDB:CJI97_003376"/>
<feature type="compositionally biased region" description="Low complexity" evidence="1">
    <location>
        <begin position="180"/>
        <end position="200"/>
    </location>
</feature>
<dbReference type="VEuPathDB" id="FungiDB:CJJ09_000804"/>
<reference evidence="3" key="2">
    <citation type="submission" date="2017-11" db="EMBL/GenBank/DDBJ databases">
        <title>Candida auris genome assembly and annotation.</title>
        <authorList>
            <person name="Munoz J.F."/>
            <person name="Gade L.G."/>
            <person name="Chow N.A."/>
            <person name="Litvintseva A.P."/>
            <person name="Loparev V.N."/>
            <person name="Cuomo C.A."/>
        </authorList>
    </citation>
    <scope>NUCLEOTIDE SEQUENCE</scope>
    <source>
        <strain evidence="3">B8441</strain>
    </source>
</reference>
<dbReference type="GO" id="GO:0000981">
    <property type="term" value="F:DNA-binding transcription factor activity, RNA polymerase II-specific"/>
    <property type="evidence" value="ECO:0007669"/>
    <property type="project" value="InterPro"/>
</dbReference>
<proteinExistence type="predicted"/>
<dbReference type="VEuPathDB" id="FungiDB:CJI96_0001838"/>
<dbReference type="EMBL" id="CP076749">
    <property type="protein sequence ID" value="QWW21947.1"/>
    <property type="molecule type" value="Genomic_DNA"/>
</dbReference>
<feature type="compositionally biased region" description="Low complexity" evidence="1">
    <location>
        <begin position="88"/>
        <end position="107"/>
    </location>
</feature>
<dbReference type="VEuPathDB" id="FungiDB:B9J08_003301"/>
<sequence>MRPKRARRTYACGPCKRYKMKCNLELPCSSCVRAQRAHLCHENPPNPPSEEETRRREERRSRNSRLKEKAAKKEQTAKTAPGDPNRQSSVSVSVPSLDPGVPSDSGGPIRGFEPAMAAPKLELGITSQDSDISSIRSSSSVSNHFNSVYGNPLPFFGSIQRPPPWNQSDWQPNNDPPCQSPSSSFSSSTPPSNSPNYHTNSPFSPYVPPLVVHSPFSSASPSGNPEPCVHPTVMAQNVHRSPLMAQYAMDCKQRYILVPTETATRWKFTFASLALRSGQDKNAHWLSDYFNWAYSAENSGFQELVDWLSVFITAQRLVSNFDSIVTMGSAPKATVDKHSLQCMALACSFLANGALAGPRITKKVVSLANEWLSLSDEIGKNVTNEVWQDGIYFMVLCMSSRSTIVSTSQLERLTVKVRDYFTAISSNESFLRYLHQLEFENLSPQDSEAFSIVAKCWTYLKLVETEASVLQAESSFQYEHAELKDTIQPDRKVVKYLFNLVPEEPISSYQAYDIALLASSLFFRRFENCKTAKDIAYAYLSLYSEFCAMSIPASEPLFQAIEMVTGGPARANPGAAEIAALVRTSAQSLGVMLKVSFICVRWLSIIRAEPNKFVTLRFAHYVTTLLSMFNPLMAIVDTGKVSPHNLIASLQCCAQLNTVLDMYNMLTLQALFVAVMSNFVKTSTAHWGLDVSYLLNAVLSSYGRARKCLETMKPYSNYPLSIALLQVSEVLTREVHSTRFQPRSSDKPAHEFFEYLQRSIAKENWDVFVNSLFGMEATAANYIEQLWRFGDVAKLHQEKPILITKTLVLNTAFIKEFEHAYRGFWFTLQHVNQYLEL</sequence>
<reference evidence="4" key="3">
    <citation type="submission" date="2021-06" db="EMBL/GenBank/DDBJ databases">
        <title>Candida auris outbreak in lebanese hospital.</title>
        <authorList>
            <person name="Finianos M."/>
        </authorList>
    </citation>
    <scope>NUCLEOTIDE SEQUENCE</scope>
    <source>
        <strain evidence="4">CA7LBN</strain>
    </source>
</reference>
<organism evidence="3">
    <name type="scientific">Candidozyma auris</name>
    <name type="common">Yeast</name>
    <name type="synonym">Candida auris</name>
    <dbReference type="NCBI Taxonomy" id="498019"/>
    <lineage>
        <taxon>Eukaryota</taxon>
        <taxon>Fungi</taxon>
        <taxon>Dikarya</taxon>
        <taxon>Ascomycota</taxon>
        <taxon>Saccharomycotina</taxon>
        <taxon>Pichiomycetes</taxon>
        <taxon>Metschnikowiaceae</taxon>
        <taxon>Candidozyma</taxon>
    </lineage>
</organism>
<dbReference type="Proteomes" id="UP000825438">
    <property type="component" value="Chromosome I"/>
</dbReference>
<dbReference type="InterPro" id="IPR036864">
    <property type="entry name" value="Zn2-C6_fun-type_DNA-bd_sf"/>
</dbReference>
<evidence type="ECO:0000313" key="4">
    <source>
        <dbReference type="EMBL" id="QWW21947.1"/>
    </source>
</evidence>
<feature type="domain" description="Zn(2)-C6 fungal-type" evidence="2">
    <location>
        <begin position="11"/>
        <end position="40"/>
    </location>
</feature>
<feature type="region of interest" description="Disordered" evidence="1">
    <location>
        <begin position="39"/>
        <end position="113"/>
    </location>
</feature>
<dbReference type="VEuPathDB" id="FungiDB:CJJ07_000905"/>
<dbReference type="Gene3D" id="4.10.240.10">
    <property type="entry name" value="Zn(2)-C6 fungal-type DNA-binding domain"/>
    <property type="match status" value="1"/>
</dbReference>
<feature type="compositionally biased region" description="Basic and acidic residues" evidence="1">
    <location>
        <begin position="51"/>
        <end position="76"/>
    </location>
</feature>
<dbReference type="CDD" id="cd00067">
    <property type="entry name" value="GAL4"/>
    <property type="match status" value="1"/>
</dbReference>
<evidence type="ECO:0000259" key="2">
    <source>
        <dbReference type="PROSITE" id="PS50048"/>
    </source>
</evidence>
<evidence type="ECO:0000256" key="1">
    <source>
        <dbReference type="SAM" id="MobiDB-lite"/>
    </source>
</evidence>
<reference evidence="3" key="1">
    <citation type="journal article" date="2017" name="Clin. Infect. Dis.">
        <title>Simultaneous emergence of multidrug-resistant Candida auris on 3 continents confirmed by whole-genome sequencing and epidemiological analyses.</title>
        <authorList>
            <person name="Lockhart S.R."/>
            <person name="Etienne K.A."/>
            <person name="Vallabhaneni S."/>
            <person name="Farooqi J."/>
            <person name="Chowdhary A."/>
            <person name="Govender N.P."/>
            <person name="Colombo A.L."/>
            <person name="Calvo B."/>
            <person name="Cuomo C.A."/>
            <person name="Desjardins C.A."/>
            <person name="Berkow E.L."/>
            <person name="Castanheira M."/>
            <person name="Magobo R.E."/>
            <person name="Jabeen K."/>
            <person name="Asghar R.J."/>
            <person name="Meis J.F."/>
            <person name="Jackson B."/>
            <person name="Chiller T."/>
            <person name="Litvintseva A.P."/>
        </authorList>
    </citation>
    <scope>NUCLEOTIDE SEQUENCE [LARGE SCALE GENOMIC DNA]</scope>
    <source>
        <strain evidence="3">B8441</strain>
    </source>
</reference>
<accession>A0A2H0ZM54</accession>
<dbReference type="OMA" id="NRCLLQP"/>
<dbReference type="PROSITE" id="PS00463">
    <property type="entry name" value="ZN2_CY6_FUNGAL_1"/>
    <property type="match status" value="1"/>
</dbReference>
<protein>
    <recommendedName>
        <fullName evidence="2">Zn(2)-C6 fungal-type domain-containing protein</fullName>
    </recommendedName>
</protein>
<dbReference type="GO" id="GO:0008270">
    <property type="term" value="F:zinc ion binding"/>
    <property type="evidence" value="ECO:0007669"/>
    <property type="project" value="InterPro"/>
</dbReference>
<dbReference type="InterPro" id="IPR001138">
    <property type="entry name" value="Zn2Cys6_DnaBD"/>
</dbReference>
<gene>
    <name evidence="3" type="ORF">B9J08_003301</name>
    <name evidence="4" type="ORF">CA7LBN_000693</name>
</gene>
<dbReference type="SMART" id="SM00066">
    <property type="entry name" value="GAL4"/>
    <property type="match status" value="1"/>
</dbReference>
<dbReference type="SUPFAM" id="SSF57701">
    <property type="entry name" value="Zn2/Cys6 DNA-binding domain"/>
    <property type="match status" value="1"/>
</dbReference>
<dbReference type="AlphaFoldDB" id="A0A2H0ZM54"/>
<feature type="region of interest" description="Disordered" evidence="1">
    <location>
        <begin position="159"/>
        <end position="200"/>
    </location>
</feature>
<name>A0A2H0ZM54_CANAR</name>
<dbReference type="VEuPathDB" id="FungiDB:QG37_01948"/>